<organism evidence="1 2">
    <name type="scientific">Marimonas arenosa</name>
    <dbReference type="NCBI Taxonomy" id="1795305"/>
    <lineage>
        <taxon>Bacteria</taxon>
        <taxon>Pseudomonadati</taxon>
        <taxon>Pseudomonadota</taxon>
        <taxon>Alphaproteobacteria</taxon>
        <taxon>Rhodobacterales</taxon>
        <taxon>Paracoccaceae</taxon>
        <taxon>Marimonas</taxon>
    </lineage>
</organism>
<protein>
    <submittedName>
        <fullName evidence="1">Uncharacterized protein</fullName>
    </submittedName>
</protein>
<gene>
    <name evidence="1" type="ORF">NO357_15250</name>
</gene>
<accession>A0AAE3WGH9</accession>
<reference evidence="1" key="1">
    <citation type="submission" date="2022-07" db="EMBL/GenBank/DDBJ databases">
        <authorList>
            <person name="Otstavnykh N."/>
            <person name="Isaeva M."/>
            <person name="Bystritskaya E."/>
        </authorList>
    </citation>
    <scope>NUCLEOTIDE SEQUENCE</scope>
    <source>
        <strain evidence="1">KCTC 52189</strain>
    </source>
</reference>
<evidence type="ECO:0000313" key="2">
    <source>
        <dbReference type="Proteomes" id="UP001226762"/>
    </source>
</evidence>
<comment type="caution">
    <text evidence="1">The sequence shown here is derived from an EMBL/GenBank/DDBJ whole genome shotgun (WGS) entry which is preliminary data.</text>
</comment>
<dbReference type="Proteomes" id="UP001226762">
    <property type="component" value="Unassembled WGS sequence"/>
</dbReference>
<dbReference type="EMBL" id="JANHAX010000005">
    <property type="protein sequence ID" value="MDQ2091255.1"/>
    <property type="molecule type" value="Genomic_DNA"/>
</dbReference>
<keyword evidence="2" id="KW-1185">Reference proteome</keyword>
<proteinExistence type="predicted"/>
<dbReference type="AlphaFoldDB" id="A0AAE3WGH9"/>
<sequence length="172" mass="19223">MLLQVGLMRSNRLLQNPSPNYGLPGRIYQARLERFDEVLEAVFPEAPARSYILIERPQTATTIMRPDVSDVGFYLRSVGKRAGHHRFRVEIRLDETRREAIARAAAIAARFGEVEVIEKSYGGVWFHNAPFGSLDGVRAAAQDFCRDIMAVGESDPITIGWHIAGRAAQAWG</sequence>
<evidence type="ECO:0000313" key="1">
    <source>
        <dbReference type="EMBL" id="MDQ2091255.1"/>
    </source>
</evidence>
<reference evidence="1" key="2">
    <citation type="submission" date="2023-02" db="EMBL/GenBank/DDBJ databases">
        <title>'Rhodoalgimonas zhirmunskyi' gen. nov., isolated from a red alga.</title>
        <authorList>
            <person name="Nedashkovskaya O.I."/>
            <person name="Otstavnykh N.Y."/>
            <person name="Bystritskaya E.P."/>
            <person name="Balabanova L.A."/>
            <person name="Isaeva M.P."/>
        </authorList>
    </citation>
    <scope>NUCLEOTIDE SEQUENCE</scope>
    <source>
        <strain evidence="1">KCTC 52189</strain>
    </source>
</reference>
<name>A0AAE3WGH9_9RHOB</name>